<dbReference type="SUPFAM" id="SSF69047">
    <property type="entry name" value="Hypothetical protein YjbJ"/>
    <property type="match status" value="1"/>
</dbReference>
<evidence type="ECO:0000259" key="3">
    <source>
        <dbReference type="Pfam" id="PF05532"/>
    </source>
</evidence>
<reference evidence="5" key="1">
    <citation type="journal article" date="2019" name="Int. J. Syst. Evol. Microbiol.">
        <title>The Global Catalogue of Microorganisms (GCM) 10K type strain sequencing project: providing services to taxonomists for standard genome sequencing and annotation.</title>
        <authorList>
            <consortium name="The Broad Institute Genomics Platform"/>
            <consortium name="The Broad Institute Genome Sequencing Center for Infectious Disease"/>
            <person name="Wu L."/>
            <person name="Ma J."/>
        </authorList>
    </citation>
    <scope>NUCLEOTIDE SEQUENCE [LARGE SCALE GENOMIC DNA]</scope>
    <source>
        <strain evidence="5">CGMCC 1.7064</strain>
    </source>
</reference>
<dbReference type="InterPro" id="IPR008462">
    <property type="entry name" value="CsbD"/>
</dbReference>
<feature type="compositionally biased region" description="Basic and acidic residues" evidence="2">
    <location>
        <begin position="26"/>
        <end position="37"/>
    </location>
</feature>
<feature type="domain" description="CsbD-like" evidence="3">
    <location>
        <begin position="26"/>
        <end position="78"/>
    </location>
</feature>
<dbReference type="Proteomes" id="UP000642509">
    <property type="component" value="Unassembled WGS sequence"/>
</dbReference>
<dbReference type="Pfam" id="PF05532">
    <property type="entry name" value="CsbD"/>
    <property type="match status" value="1"/>
</dbReference>
<gene>
    <name evidence="4" type="ORF">GCM10010977_10760</name>
</gene>
<comment type="caution">
    <text evidence="4">The sequence shown here is derived from an EMBL/GenBank/DDBJ whole genome shotgun (WGS) entry which is preliminary data.</text>
</comment>
<evidence type="ECO:0000256" key="2">
    <source>
        <dbReference type="SAM" id="MobiDB-lite"/>
    </source>
</evidence>
<accession>A0ABQ2LTY9</accession>
<dbReference type="Gene3D" id="1.10.1470.10">
    <property type="entry name" value="YjbJ"/>
    <property type="match status" value="1"/>
</dbReference>
<dbReference type="EMBL" id="BMLQ01000002">
    <property type="protein sequence ID" value="GGO43174.1"/>
    <property type="molecule type" value="Genomic_DNA"/>
</dbReference>
<feature type="compositionally biased region" description="Basic and acidic residues" evidence="2">
    <location>
        <begin position="48"/>
        <end position="61"/>
    </location>
</feature>
<protein>
    <recommendedName>
        <fullName evidence="3">CsbD-like domain-containing protein</fullName>
    </recommendedName>
</protein>
<feature type="region of interest" description="Disordered" evidence="2">
    <location>
        <begin position="1"/>
        <end position="61"/>
    </location>
</feature>
<sequence length="86" mass="9395">MFDCRGKGRQVPAVHRSEEETMGTGDRFENKADEVKGQAKQGLGDVTDNDRLKNEGRADEAKAGIKDKVEDVKDAAKDIFGGNKNT</sequence>
<name>A0ABQ2LTY9_9MICC</name>
<keyword evidence="5" id="KW-1185">Reference proteome</keyword>
<evidence type="ECO:0000313" key="5">
    <source>
        <dbReference type="Proteomes" id="UP000642509"/>
    </source>
</evidence>
<comment type="similarity">
    <text evidence="1">Belongs to the UPF0337 (CsbD) family.</text>
</comment>
<evidence type="ECO:0000313" key="4">
    <source>
        <dbReference type="EMBL" id="GGO43174.1"/>
    </source>
</evidence>
<organism evidence="4 5">
    <name type="scientific">Citricoccus zhacaiensis</name>
    <dbReference type="NCBI Taxonomy" id="489142"/>
    <lineage>
        <taxon>Bacteria</taxon>
        <taxon>Bacillati</taxon>
        <taxon>Actinomycetota</taxon>
        <taxon>Actinomycetes</taxon>
        <taxon>Micrococcales</taxon>
        <taxon>Micrococcaceae</taxon>
        <taxon>Citricoccus</taxon>
    </lineage>
</organism>
<proteinExistence type="inferred from homology"/>
<dbReference type="InterPro" id="IPR036629">
    <property type="entry name" value="YjbJ_sf"/>
</dbReference>
<evidence type="ECO:0000256" key="1">
    <source>
        <dbReference type="ARBA" id="ARBA00009129"/>
    </source>
</evidence>